<comment type="caution">
    <text evidence="1">The sequence shown here is derived from an EMBL/GenBank/DDBJ whole genome shotgun (WGS) entry which is preliminary data.</text>
</comment>
<evidence type="ECO:0000313" key="2">
    <source>
        <dbReference type="Proteomes" id="UP000235387"/>
    </source>
</evidence>
<accession>A0A2N7L349</accession>
<evidence type="ECO:0000313" key="1">
    <source>
        <dbReference type="EMBL" id="PMN87343.1"/>
    </source>
</evidence>
<gene>
    <name evidence="1" type="ORF">BCT23_08265</name>
</gene>
<reference evidence="2" key="1">
    <citation type="submission" date="2016-07" db="EMBL/GenBank/DDBJ databases">
        <title>Nontailed viruses are major unrecognized killers of bacteria in the ocean.</title>
        <authorList>
            <person name="Kauffman K."/>
            <person name="Hussain F."/>
            <person name="Yang J."/>
            <person name="Arevalo P."/>
            <person name="Brown J."/>
            <person name="Cutler M."/>
            <person name="Kelly L."/>
            <person name="Polz M.F."/>
        </authorList>
    </citation>
    <scope>NUCLEOTIDE SEQUENCE [LARGE SCALE GENOMIC DNA]</scope>
    <source>
        <strain evidence="2">10N.261.45.A10</strain>
    </source>
</reference>
<proteinExistence type="predicted"/>
<protein>
    <submittedName>
        <fullName evidence="1">Uncharacterized protein</fullName>
    </submittedName>
</protein>
<name>A0A2N7L349_9GAMM</name>
<dbReference type="AlphaFoldDB" id="A0A2N7L349"/>
<dbReference type="EMBL" id="MDAL01000071">
    <property type="protein sequence ID" value="PMN87343.1"/>
    <property type="molecule type" value="Genomic_DNA"/>
</dbReference>
<sequence>MSMKTIIEKASDGVLEEREVIAFSESKRMSLDEFAHEFSKSVAQHYWNGSYDYHLCDGAMNWLYGFLTDPTYLITTNNTISEFPLDVYLAFDAGEYHHAGDEKSVDPVRKYTDPAIEKLLRAQEP</sequence>
<organism evidence="1 2">
    <name type="scientific">Enterovibrio norvegicus</name>
    <dbReference type="NCBI Taxonomy" id="188144"/>
    <lineage>
        <taxon>Bacteria</taxon>
        <taxon>Pseudomonadati</taxon>
        <taxon>Pseudomonadota</taxon>
        <taxon>Gammaproteobacteria</taxon>
        <taxon>Vibrionales</taxon>
        <taxon>Vibrionaceae</taxon>
        <taxon>Enterovibrio</taxon>
    </lineage>
</organism>
<dbReference type="Proteomes" id="UP000235387">
    <property type="component" value="Unassembled WGS sequence"/>
</dbReference>